<evidence type="ECO:0000259" key="2">
    <source>
        <dbReference type="Pfam" id="PF01408"/>
    </source>
</evidence>
<evidence type="ECO:0000256" key="1">
    <source>
        <dbReference type="ARBA" id="ARBA00023002"/>
    </source>
</evidence>
<sequence>MATNTKTQVGIIGCGQISSIYFNAPQIFDVLNIVACADIDMERARAQAERFHIPKACSVEELLADPEIEIVINLTIPKVHAEIGMAAIEAGKSVYGEKPLAIELEQGQALLEAARKSNLRVGSAPDTFLGGGLQTCIKLINDGAIGVPIAAHAAMMNHGPENWHPDPDFFYQPGAGPLFDMGPYYLTALIAMMGPVKRVTSSTRITFPERTITSTPKYGNVIKVNTPTHVAGILDFANGAVATLTMSFDVWSNHLPRIEVYGTEGTLTIPDPNTFGGPVYLQRAQERQQSEIPLTHGYTENSRGIGVADMAYALRSGRTHRANGEMAYHVLDIMQALYAAAEAGTRVELESTCEQPAPLQADEHPWAEEGQDD</sequence>
<dbReference type="RefSeq" id="WP_129893771.1">
    <property type="nucleotide sequence ID" value="NZ_CP035758.1"/>
</dbReference>
<evidence type="ECO:0000259" key="3">
    <source>
        <dbReference type="Pfam" id="PF22725"/>
    </source>
</evidence>
<dbReference type="Pfam" id="PF22725">
    <property type="entry name" value="GFO_IDH_MocA_C3"/>
    <property type="match status" value="1"/>
</dbReference>
<dbReference type="Proteomes" id="UP000290365">
    <property type="component" value="Chromosome"/>
</dbReference>
<dbReference type="Pfam" id="PF01408">
    <property type="entry name" value="GFO_IDH_MocA"/>
    <property type="match status" value="1"/>
</dbReference>
<feature type="domain" description="Gfo/Idh/MocA-like oxidoreductase N-terminal" evidence="2">
    <location>
        <begin position="8"/>
        <end position="121"/>
    </location>
</feature>
<dbReference type="Gene3D" id="3.30.360.10">
    <property type="entry name" value="Dihydrodipicolinate Reductase, domain 2"/>
    <property type="match status" value="1"/>
</dbReference>
<gene>
    <name evidence="4" type="ORF">EPA93_44740</name>
</gene>
<dbReference type="AlphaFoldDB" id="A0A4P6K409"/>
<dbReference type="SUPFAM" id="SSF51735">
    <property type="entry name" value="NAD(P)-binding Rossmann-fold domains"/>
    <property type="match status" value="1"/>
</dbReference>
<dbReference type="PANTHER" id="PTHR43818">
    <property type="entry name" value="BCDNA.GH03377"/>
    <property type="match status" value="1"/>
</dbReference>
<organism evidence="4 5">
    <name type="scientific">Ktedonosporobacter rubrisoli</name>
    <dbReference type="NCBI Taxonomy" id="2509675"/>
    <lineage>
        <taxon>Bacteria</taxon>
        <taxon>Bacillati</taxon>
        <taxon>Chloroflexota</taxon>
        <taxon>Ktedonobacteria</taxon>
        <taxon>Ktedonobacterales</taxon>
        <taxon>Ktedonosporobacteraceae</taxon>
        <taxon>Ktedonosporobacter</taxon>
    </lineage>
</organism>
<feature type="domain" description="GFO/IDH/MocA-like oxidoreductase" evidence="3">
    <location>
        <begin position="134"/>
        <end position="267"/>
    </location>
</feature>
<reference evidence="4 5" key="1">
    <citation type="submission" date="2019-01" db="EMBL/GenBank/DDBJ databases">
        <title>Ktedonosporobacter rubrisoli SCAWS-G2.</title>
        <authorList>
            <person name="Huang Y."/>
            <person name="Yan B."/>
        </authorList>
    </citation>
    <scope>NUCLEOTIDE SEQUENCE [LARGE SCALE GENOMIC DNA]</scope>
    <source>
        <strain evidence="4 5">SCAWS-G2</strain>
    </source>
</reference>
<dbReference type="OrthoDB" id="240873at2"/>
<dbReference type="GO" id="GO:0016491">
    <property type="term" value="F:oxidoreductase activity"/>
    <property type="evidence" value="ECO:0007669"/>
    <property type="project" value="UniProtKB-KW"/>
</dbReference>
<evidence type="ECO:0000313" key="4">
    <source>
        <dbReference type="EMBL" id="QBD82702.1"/>
    </source>
</evidence>
<dbReference type="EMBL" id="CP035758">
    <property type="protein sequence ID" value="QBD82702.1"/>
    <property type="molecule type" value="Genomic_DNA"/>
</dbReference>
<name>A0A4P6K409_KTERU</name>
<dbReference type="InterPro" id="IPR055170">
    <property type="entry name" value="GFO_IDH_MocA-like_dom"/>
</dbReference>
<dbReference type="Gene3D" id="3.40.50.720">
    <property type="entry name" value="NAD(P)-binding Rossmann-like Domain"/>
    <property type="match status" value="1"/>
</dbReference>
<dbReference type="GO" id="GO:0000166">
    <property type="term" value="F:nucleotide binding"/>
    <property type="evidence" value="ECO:0007669"/>
    <property type="project" value="InterPro"/>
</dbReference>
<dbReference type="KEGG" id="kbs:EPA93_44740"/>
<dbReference type="PANTHER" id="PTHR43818:SF11">
    <property type="entry name" value="BCDNA.GH03377"/>
    <property type="match status" value="1"/>
</dbReference>
<protein>
    <submittedName>
        <fullName evidence="4">Gfo/Idh/MocA family oxidoreductase</fullName>
    </submittedName>
</protein>
<dbReference type="InterPro" id="IPR050463">
    <property type="entry name" value="Gfo/Idh/MocA_oxidrdct_glycsds"/>
</dbReference>
<accession>A0A4P6K409</accession>
<evidence type="ECO:0000313" key="5">
    <source>
        <dbReference type="Proteomes" id="UP000290365"/>
    </source>
</evidence>
<proteinExistence type="predicted"/>
<dbReference type="SUPFAM" id="SSF55347">
    <property type="entry name" value="Glyceraldehyde-3-phosphate dehydrogenase-like, C-terminal domain"/>
    <property type="match status" value="1"/>
</dbReference>
<dbReference type="InterPro" id="IPR036291">
    <property type="entry name" value="NAD(P)-bd_dom_sf"/>
</dbReference>
<dbReference type="InterPro" id="IPR000683">
    <property type="entry name" value="Gfo/Idh/MocA-like_OxRdtase_N"/>
</dbReference>
<keyword evidence="1" id="KW-0560">Oxidoreductase</keyword>
<keyword evidence="5" id="KW-1185">Reference proteome</keyword>